<feature type="region of interest" description="Disordered" evidence="1">
    <location>
        <begin position="420"/>
        <end position="452"/>
    </location>
</feature>
<gene>
    <name evidence="2" type="ORF">WOLCODRAFT_150132</name>
</gene>
<dbReference type="OMA" id="LCCMPRQ"/>
<evidence type="ECO:0000256" key="1">
    <source>
        <dbReference type="SAM" id="MobiDB-lite"/>
    </source>
</evidence>
<name>A0A2H3JD05_WOLCO</name>
<feature type="compositionally biased region" description="Low complexity" evidence="1">
    <location>
        <begin position="206"/>
        <end position="223"/>
    </location>
</feature>
<accession>A0A2H3JD05</accession>
<keyword evidence="3" id="KW-1185">Reference proteome</keyword>
<evidence type="ECO:0000313" key="2">
    <source>
        <dbReference type="EMBL" id="PCH40086.1"/>
    </source>
</evidence>
<feature type="region of interest" description="Disordered" evidence="1">
    <location>
        <begin position="352"/>
        <end position="383"/>
    </location>
</feature>
<dbReference type="AlphaFoldDB" id="A0A2H3JD05"/>
<reference evidence="2 3" key="1">
    <citation type="journal article" date="2012" name="Science">
        <title>The Paleozoic origin of enzymatic lignin decomposition reconstructed from 31 fungal genomes.</title>
        <authorList>
            <person name="Floudas D."/>
            <person name="Binder M."/>
            <person name="Riley R."/>
            <person name="Barry K."/>
            <person name="Blanchette R.A."/>
            <person name="Henrissat B."/>
            <person name="Martinez A.T."/>
            <person name="Otillar R."/>
            <person name="Spatafora J.W."/>
            <person name="Yadav J.S."/>
            <person name="Aerts A."/>
            <person name="Benoit I."/>
            <person name="Boyd A."/>
            <person name="Carlson A."/>
            <person name="Copeland A."/>
            <person name="Coutinho P.M."/>
            <person name="de Vries R.P."/>
            <person name="Ferreira P."/>
            <person name="Findley K."/>
            <person name="Foster B."/>
            <person name="Gaskell J."/>
            <person name="Glotzer D."/>
            <person name="Gorecki P."/>
            <person name="Heitman J."/>
            <person name="Hesse C."/>
            <person name="Hori C."/>
            <person name="Igarashi K."/>
            <person name="Jurgens J.A."/>
            <person name="Kallen N."/>
            <person name="Kersten P."/>
            <person name="Kohler A."/>
            <person name="Kuees U."/>
            <person name="Kumar T.K.A."/>
            <person name="Kuo A."/>
            <person name="LaButti K."/>
            <person name="Larrondo L.F."/>
            <person name="Lindquist E."/>
            <person name="Ling A."/>
            <person name="Lombard V."/>
            <person name="Lucas S."/>
            <person name="Lundell T."/>
            <person name="Martin R."/>
            <person name="McLaughlin D.J."/>
            <person name="Morgenstern I."/>
            <person name="Morin E."/>
            <person name="Murat C."/>
            <person name="Nagy L.G."/>
            <person name="Nolan M."/>
            <person name="Ohm R.A."/>
            <person name="Patyshakuliyeva A."/>
            <person name="Rokas A."/>
            <person name="Ruiz-Duenas F.J."/>
            <person name="Sabat G."/>
            <person name="Salamov A."/>
            <person name="Samejima M."/>
            <person name="Schmutz J."/>
            <person name="Slot J.C."/>
            <person name="St John F."/>
            <person name="Stenlid J."/>
            <person name="Sun H."/>
            <person name="Sun S."/>
            <person name="Syed K."/>
            <person name="Tsang A."/>
            <person name="Wiebenga A."/>
            <person name="Young D."/>
            <person name="Pisabarro A."/>
            <person name="Eastwood D.C."/>
            <person name="Martin F."/>
            <person name="Cullen D."/>
            <person name="Grigoriev I.V."/>
            <person name="Hibbett D.S."/>
        </authorList>
    </citation>
    <scope>NUCLEOTIDE SEQUENCE [LARGE SCALE GENOMIC DNA]</scope>
    <source>
        <strain evidence="2 3">MD-104</strain>
    </source>
</reference>
<feature type="compositionally biased region" description="Polar residues" evidence="1">
    <location>
        <begin position="283"/>
        <end position="296"/>
    </location>
</feature>
<feature type="compositionally biased region" description="Low complexity" evidence="1">
    <location>
        <begin position="91"/>
        <end position="107"/>
    </location>
</feature>
<dbReference type="EMBL" id="KB468053">
    <property type="protein sequence ID" value="PCH40086.1"/>
    <property type="molecule type" value="Genomic_DNA"/>
</dbReference>
<organism evidence="2 3">
    <name type="scientific">Wolfiporia cocos (strain MD-104)</name>
    <name type="common">Brown rot fungus</name>
    <dbReference type="NCBI Taxonomy" id="742152"/>
    <lineage>
        <taxon>Eukaryota</taxon>
        <taxon>Fungi</taxon>
        <taxon>Dikarya</taxon>
        <taxon>Basidiomycota</taxon>
        <taxon>Agaricomycotina</taxon>
        <taxon>Agaricomycetes</taxon>
        <taxon>Polyporales</taxon>
        <taxon>Phaeolaceae</taxon>
        <taxon>Wolfiporia</taxon>
    </lineage>
</organism>
<dbReference type="OrthoDB" id="2526979at2759"/>
<dbReference type="Proteomes" id="UP000218811">
    <property type="component" value="Unassembled WGS sequence"/>
</dbReference>
<dbReference type="STRING" id="742152.A0A2H3JD05"/>
<protein>
    <submittedName>
        <fullName evidence="2">Uncharacterized protein</fullName>
    </submittedName>
</protein>
<sequence length="479" mass="51752">MSTSSSVRYPAVKASLDYAWSSNARPRSHFEDFLHEIGASAQAHHLCCMPRQSCMSKQHTAGHKRTQSISAINVASEADRRRATSDQPVARSRPISPGSFSSSSSPIDLPRRVSRFLAGSPFDSYKADPSIALDKHNHNANDDCFNIPVRQKRQSTLQGTVDAAALPDLFPRQNHALSRADSPDQLVAEPYHSATPNHLLSRSPSHDSLSTASSSEAPATPKTQGSSIEQEPRPSLADLEHASRFRIRAMAHLHNPSVSTIKMSTVVVCQTEEATWVCEASGPSRSAHTSEATPKRTTGARDSTKGGPISADCSHHMSRHARHTRISSLLSPPKIAPAVLHTAQDELELIGSFTPTSPSRQSLRSLLASAPGSPAIGHSSRRLSDADIYDASEHSSRSALPRLSVAIPSICRTPSSCTDSEYFPTAPSSAGPATPAREHSPSPRLKHSPLHPLQEDGLEFPVLPEMRREVVLTRVQIAK</sequence>
<feature type="compositionally biased region" description="Low complexity" evidence="1">
    <location>
        <begin position="424"/>
        <end position="435"/>
    </location>
</feature>
<feature type="compositionally biased region" description="Low complexity" evidence="1">
    <location>
        <begin position="354"/>
        <end position="371"/>
    </location>
</feature>
<feature type="region of interest" description="Disordered" evidence="1">
    <location>
        <begin position="195"/>
        <end position="235"/>
    </location>
</feature>
<evidence type="ECO:0000313" key="3">
    <source>
        <dbReference type="Proteomes" id="UP000218811"/>
    </source>
</evidence>
<feature type="region of interest" description="Disordered" evidence="1">
    <location>
        <begin position="59"/>
        <end position="107"/>
    </location>
</feature>
<proteinExistence type="predicted"/>
<feature type="region of interest" description="Disordered" evidence="1">
    <location>
        <begin position="280"/>
        <end position="309"/>
    </location>
</feature>